<organism evidence="1 2">
    <name type="scientific">Pseudopithomyces chartarum</name>
    <dbReference type="NCBI Taxonomy" id="1892770"/>
    <lineage>
        <taxon>Eukaryota</taxon>
        <taxon>Fungi</taxon>
        <taxon>Dikarya</taxon>
        <taxon>Ascomycota</taxon>
        <taxon>Pezizomycotina</taxon>
        <taxon>Dothideomycetes</taxon>
        <taxon>Pleosporomycetidae</taxon>
        <taxon>Pleosporales</taxon>
        <taxon>Massarineae</taxon>
        <taxon>Didymosphaeriaceae</taxon>
        <taxon>Pseudopithomyces</taxon>
    </lineage>
</organism>
<proteinExistence type="predicted"/>
<dbReference type="AlphaFoldDB" id="A0AAN6RH08"/>
<accession>A0AAN6RH08</accession>
<dbReference type="InterPro" id="IPR009097">
    <property type="entry name" value="Cyclic_Pdiesterase"/>
</dbReference>
<name>A0AAN6RH08_9PLEO</name>
<protein>
    <submittedName>
        <fullName evidence="1">Uncharacterized protein</fullName>
    </submittedName>
</protein>
<keyword evidence="2" id="KW-1185">Reference proteome</keyword>
<evidence type="ECO:0000313" key="2">
    <source>
        <dbReference type="Proteomes" id="UP001280581"/>
    </source>
</evidence>
<dbReference type="EMBL" id="WVTA01000008">
    <property type="protein sequence ID" value="KAK3207889.1"/>
    <property type="molecule type" value="Genomic_DNA"/>
</dbReference>
<comment type="caution">
    <text evidence="1">The sequence shown here is derived from an EMBL/GenBank/DDBJ whole genome shotgun (WGS) entry which is preliminary data.</text>
</comment>
<dbReference type="SUPFAM" id="SSF55144">
    <property type="entry name" value="LigT-like"/>
    <property type="match status" value="1"/>
</dbReference>
<evidence type="ECO:0000313" key="1">
    <source>
        <dbReference type="EMBL" id="KAK3207889.1"/>
    </source>
</evidence>
<dbReference type="Proteomes" id="UP001280581">
    <property type="component" value="Unassembled WGS sequence"/>
</dbReference>
<gene>
    <name evidence="1" type="ORF">GRF29_96g778122</name>
</gene>
<sequence length="302" mass="33799">MSGPIFEDLSGVSTASFSNPYDALIAASENDPAELQARYITHRNTRNSQQKAKMLDKDFSGPNIDPILLRLSDSTVEPGFVDPRHCLVFWGRPSQKIKNLIDRVQQELLTVAPTLEITHSKKAEEIQKIVDSLSDKIPAITDYTVQHRARLIKPMISFDASALALSFVPAAGEASARGRTKADDAYTYHHLRRDLFSRCQDIGVTVDSRYVVPSSHLTIGRFIYTKDFVDDKGVYDASKMEVFIKKIEEINAWLEKEFWPEHHGGNVPDGADWLVGEEKGLNCRMGTLWYGGGESVHEGQGF</sequence>
<reference evidence="1 2" key="1">
    <citation type="submission" date="2021-02" db="EMBL/GenBank/DDBJ databases">
        <title>Genome assembly of Pseudopithomyces chartarum.</title>
        <authorList>
            <person name="Jauregui R."/>
            <person name="Singh J."/>
            <person name="Voisey C."/>
        </authorList>
    </citation>
    <scope>NUCLEOTIDE SEQUENCE [LARGE SCALE GENOMIC DNA]</scope>
    <source>
        <strain evidence="1 2">AGR01</strain>
    </source>
</reference>